<feature type="domain" description="Methyltransferase" evidence="2">
    <location>
        <begin position="33"/>
        <end position="125"/>
    </location>
</feature>
<dbReference type="InterPro" id="IPR029063">
    <property type="entry name" value="SAM-dependent_MTases_sf"/>
</dbReference>
<dbReference type="Proteomes" id="UP000184608">
    <property type="component" value="Unassembled WGS sequence"/>
</dbReference>
<name>A0A1M5XTK3_9VIBR</name>
<keyword evidence="1" id="KW-0808">Transferase</keyword>
<dbReference type="EMBL" id="FQXZ01000013">
    <property type="protein sequence ID" value="SHI03155.1"/>
    <property type="molecule type" value="Genomic_DNA"/>
</dbReference>
<dbReference type="InterPro" id="IPR041698">
    <property type="entry name" value="Methyltransf_25"/>
</dbReference>
<evidence type="ECO:0000256" key="1">
    <source>
        <dbReference type="ARBA" id="ARBA00022679"/>
    </source>
</evidence>
<accession>A0A1M5XTK3</accession>
<protein>
    <submittedName>
        <fullName evidence="3">Tellurite resistance protein TehB</fullName>
    </submittedName>
</protein>
<dbReference type="OrthoDB" id="9786503at2"/>
<dbReference type="PANTHER" id="PTHR43861">
    <property type="entry name" value="TRANS-ACONITATE 2-METHYLTRANSFERASE-RELATED"/>
    <property type="match status" value="1"/>
</dbReference>
<evidence type="ECO:0000259" key="2">
    <source>
        <dbReference type="Pfam" id="PF13649"/>
    </source>
</evidence>
<dbReference type="RefSeq" id="WP_073603057.1">
    <property type="nucleotide sequence ID" value="NZ_FQXZ01000013.1"/>
</dbReference>
<gene>
    <name evidence="3" type="ORF">VA7868_01311</name>
</gene>
<sequence length="196" mass="22020">MWDEIYNTAAYVYGTEPNQFLQEAVLHIPKGNILCLGDGEGRNSIYLAKLGYNVTAIDLSLVAINKARKLADEHQVQINHIHENLEHFKFGAHQWDGIVSIFCHLPSILRSQVHQSVCQSLRPKGVFVIEGYTVQQLQYKTGGPSSADMMISSQILSTELSQLEPLILTETERFIHEGQKHHGLSHVVQGIFTKSE</sequence>
<dbReference type="AlphaFoldDB" id="A0A1M5XTK3"/>
<proteinExistence type="predicted"/>
<dbReference type="GO" id="GO:0016740">
    <property type="term" value="F:transferase activity"/>
    <property type="evidence" value="ECO:0007669"/>
    <property type="project" value="UniProtKB-KW"/>
</dbReference>
<keyword evidence="4" id="KW-1185">Reference proteome</keyword>
<evidence type="ECO:0000313" key="3">
    <source>
        <dbReference type="EMBL" id="SHI03155.1"/>
    </source>
</evidence>
<dbReference type="PANTHER" id="PTHR43861:SF3">
    <property type="entry name" value="PUTATIVE (AFU_ORTHOLOGUE AFUA_2G14390)-RELATED"/>
    <property type="match status" value="1"/>
</dbReference>
<dbReference type="CDD" id="cd02440">
    <property type="entry name" value="AdoMet_MTases"/>
    <property type="match status" value="1"/>
</dbReference>
<dbReference type="Gene3D" id="3.40.50.150">
    <property type="entry name" value="Vaccinia Virus protein VP39"/>
    <property type="match status" value="1"/>
</dbReference>
<dbReference type="Pfam" id="PF13649">
    <property type="entry name" value="Methyltransf_25"/>
    <property type="match status" value="1"/>
</dbReference>
<evidence type="ECO:0000313" key="4">
    <source>
        <dbReference type="Proteomes" id="UP000184608"/>
    </source>
</evidence>
<dbReference type="STRING" id="1216006.VA7868_01311"/>
<reference evidence="3 4" key="1">
    <citation type="submission" date="2016-11" db="EMBL/GenBank/DDBJ databases">
        <authorList>
            <person name="Jaros S."/>
            <person name="Januszkiewicz K."/>
            <person name="Wedrychowicz H."/>
        </authorList>
    </citation>
    <scope>NUCLEOTIDE SEQUENCE [LARGE SCALE GENOMIC DNA]</scope>
    <source>
        <strain evidence="3 4">CECT 7868</strain>
    </source>
</reference>
<organism evidence="3 4">
    <name type="scientific">Vibrio aerogenes CECT 7868</name>
    <dbReference type="NCBI Taxonomy" id="1216006"/>
    <lineage>
        <taxon>Bacteria</taxon>
        <taxon>Pseudomonadati</taxon>
        <taxon>Pseudomonadota</taxon>
        <taxon>Gammaproteobacteria</taxon>
        <taxon>Vibrionales</taxon>
        <taxon>Vibrionaceae</taxon>
        <taxon>Vibrio</taxon>
    </lineage>
</organism>
<dbReference type="SUPFAM" id="SSF53335">
    <property type="entry name" value="S-adenosyl-L-methionine-dependent methyltransferases"/>
    <property type="match status" value="1"/>
</dbReference>